<dbReference type="InterPro" id="IPR014555">
    <property type="entry name" value="RecF-like"/>
</dbReference>
<dbReference type="Gene3D" id="3.40.50.300">
    <property type="entry name" value="P-loop containing nucleotide triphosphate hydrolases"/>
    <property type="match status" value="2"/>
</dbReference>
<dbReference type="GO" id="GO:0000731">
    <property type="term" value="P:DNA synthesis involved in DNA repair"/>
    <property type="evidence" value="ECO:0007669"/>
    <property type="project" value="TreeGrafter"/>
</dbReference>
<feature type="domain" description="Endonuclease GajA/Old nuclease/RecF-like AAA" evidence="1">
    <location>
        <begin position="1"/>
        <end position="57"/>
    </location>
</feature>
<dbReference type="AlphaFoldDB" id="A0A410RJY6"/>
<sequence>MIEKVQFRNFRAYRSLDLELEPFTVLVGPNASGKTTLLEGLHLLSSTAKQLLGEHGDTEVKEIIKSHGANESVVLEVSGHWQGRPGVARLGSLERSADVNGRTEWHQHVEIKGSWAGKSIPVARDEISHRDPRGDGRFQPSLSVFRDALASTVSLRFDSRKLAEASYSENEIPFLQGDGTGLAALLAHLKLSSDEDFFEIEKALVEIVPAVTRIRIERARVHVKDGAFSPAMGQSVWGHKLVFDMKGAKAVPANMVGEGTLMALGLLAVVLGPAKPHLILLDDIELALHPVAQGRLVDVIRKIRVRRPELQVLATSHSPFVLNFMKPEEVRMAFLAEDGAARCEKLVAHPEYEKWKGLMSPGEFWSTVGESWIGNVPASAPHE</sequence>
<dbReference type="PANTHER" id="PTHR32182">
    <property type="entry name" value="DNA REPLICATION AND REPAIR PROTEIN RECF"/>
    <property type="match status" value="1"/>
</dbReference>
<dbReference type="Pfam" id="PF13175">
    <property type="entry name" value="AAA_15"/>
    <property type="match status" value="1"/>
</dbReference>
<dbReference type="SUPFAM" id="SSF52540">
    <property type="entry name" value="P-loop containing nucleoside triphosphate hydrolases"/>
    <property type="match status" value="1"/>
</dbReference>
<dbReference type="PIRSF" id="PIRSF029347">
    <property type="entry name" value="RecF"/>
    <property type="match status" value="1"/>
</dbReference>
<evidence type="ECO:0000259" key="2">
    <source>
        <dbReference type="Pfam" id="PF13304"/>
    </source>
</evidence>
<evidence type="ECO:0000259" key="1">
    <source>
        <dbReference type="Pfam" id="PF13175"/>
    </source>
</evidence>
<accession>A0A410RJY6</accession>
<dbReference type="GO" id="GO:0016887">
    <property type="term" value="F:ATP hydrolysis activity"/>
    <property type="evidence" value="ECO:0007669"/>
    <property type="project" value="InterPro"/>
</dbReference>
<dbReference type="PANTHER" id="PTHR32182:SF22">
    <property type="entry name" value="ATP-DEPENDENT ENDONUCLEASE, OLD FAMILY-RELATED"/>
    <property type="match status" value="1"/>
</dbReference>
<feature type="domain" description="ATPase AAA-type core" evidence="2">
    <location>
        <begin position="189"/>
        <end position="323"/>
    </location>
</feature>
<dbReference type="RefSeq" id="WP_164933122.1">
    <property type="nucleotide sequence ID" value="NZ_CP034669.1"/>
</dbReference>
<dbReference type="InterPro" id="IPR041685">
    <property type="entry name" value="AAA_GajA/Old/RecF-like"/>
</dbReference>
<name>A0A410RJY6_CORCK</name>
<evidence type="ECO:0000313" key="4">
    <source>
        <dbReference type="Proteomes" id="UP000288758"/>
    </source>
</evidence>
<protein>
    <submittedName>
        <fullName evidence="3">DNA replication and repair protein RecF</fullName>
    </submittedName>
</protein>
<dbReference type="Pfam" id="PF13304">
    <property type="entry name" value="AAA_21"/>
    <property type="match status" value="1"/>
</dbReference>
<gene>
    <name evidence="3" type="primary">recF_2</name>
    <name evidence="3" type="ORF">EJ065_0501</name>
</gene>
<organism evidence="3 4">
    <name type="scientific">Corallococcus coralloides</name>
    <name type="common">Myxococcus coralloides</name>
    <dbReference type="NCBI Taxonomy" id="184914"/>
    <lineage>
        <taxon>Bacteria</taxon>
        <taxon>Pseudomonadati</taxon>
        <taxon>Myxococcota</taxon>
        <taxon>Myxococcia</taxon>
        <taxon>Myxococcales</taxon>
        <taxon>Cystobacterineae</taxon>
        <taxon>Myxococcaceae</taxon>
        <taxon>Corallococcus</taxon>
    </lineage>
</organism>
<reference evidence="3 4" key="1">
    <citation type="submission" date="2018-12" db="EMBL/GenBank/DDBJ databases">
        <title>Complete Genome Sequence of the Corallopyronin A producing Myxobacterium Corallococcus coralloides B035.</title>
        <authorList>
            <person name="Bouhired S.M."/>
            <person name="Rupp O."/>
            <person name="Blom J."/>
            <person name="Schaeberle T.F."/>
            <person name="Kehraus S."/>
            <person name="Schiefer A."/>
            <person name="Pfarr K."/>
            <person name="Goesmann A."/>
            <person name="Hoerauf A."/>
            <person name="Koenig G.M."/>
        </authorList>
    </citation>
    <scope>NUCLEOTIDE SEQUENCE [LARGE SCALE GENOMIC DNA]</scope>
    <source>
        <strain evidence="3 4">B035</strain>
    </source>
</reference>
<evidence type="ECO:0000313" key="3">
    <source>
        <dbReference type="EMBL" id="QAT82108.1"/>
    </source>
</evidence>
<dbReference type="InterPro" id="IPR027417">
    <property type="entry name" value="P-loop_NTPase"/>
</dbReference>
<proteinExistence type="predicted"/>
<dbReference type="InterPro" id="IPR003959">
    <property type="entry name" value="ATPase_AAA_core"/>
</dbReference>
<dbReference type="EMBL" id="CP034669">
    <property type="protein sequence ID" value="QAT82108.1"/>
    <property type="molecule type" value="Genomic_DNA"/>
</dbReference>
<dbReference type="GO" id="GO:0005524">
    <property type="term" value="F:ATP binding"/>
    <property type="evidence" value="ECO:0007669"/>
    <property type="project" value="InterPro"/>
</dbReference>
<dbReference type="GO" id="GO:0006302">
    <property type="term" value="P:double-strand break repair"/>
    <property type="evidence" value="ECO:0007669"/>
    <property type="project" value="TreeGrafter"/>
</dbReference>
<dbReference type="Proteomes" id="UP000288758">
    <property type="component" value="Chromosome"/>
</dbReference>